<dbReference type="Proteomes" id="UP000033448">
    <property type="component" value="Unassembled WGS sequence"/>
</dbReference>
<gene>
    <name evidence="3" type="ORF">RL72_01754</name>
</gene>
<dbReference type="PANTHER" id="PTHR35339:SF4">
    <property type="entry name" value="LINALOOL DEHYDRATASE_ISOMERASE DOMAIN-CONTAINING PROTEIN"/>
    <property type="match status" value="1"/>
</dbReference>
<dbReference type="EMBL" id="JYIT01000074">
    <property type="protein sequence ID" value="KJL24263.1"/>
    <property type="molecule type" value="Genomic_DNA"/>
</dbReference>
<sequence length="626" mass="67979">MSDTSSQSSPLLGAASRQEGGRRTPLRVRTRQDLAQLADQSLLALRPWATPGHARFDLPGPVSKAGLRASGLEGFARSFLAVGFLAAGGDSDRSNHAEWYAEGLAAGVNPAASEHWLPLDREHQNCVEAAAIAIALHESRTQIWDRLSPLVQEQTVEWLAGSSRAWYPESNWQWFHNVTQAFLRSVGGPYDQSQIDQHLDYLDSCYAGDGWYSDGVGEGRFSNIDWYSGWVMQQYALWYCRMSEGQPGIAERQAEYIERLRPYVAAATDLHGADGAPLYQGRSLAYRFASVGALWTGAVFDASPRPLGQVRHAAMNTIDYFVQRGAYGADGLLRLGWHGEFVPIREDYLSMGSTYWSSLGLAGLVLPEDHPLWTEPDVPAPIEVADQLTAHPTIGWLVSGTADDGIVRVVNHGVDHSTALAGPERAQYSRYAYSTVTAPLRSAIGSGDSAVDNQVALVDADGRWSHRSLIDRISVEGNRAESVNHVRFEAPDGSFDEGSMIRTVSVVHGAVEVRAARLETPLEGAAVVLSGYPLPHSSTPTARANLVSEVVGLSSGATDGVSDHDEDSAFGSGVRVPWTRYEHPEEGRWYVAAVALGEEPSVMPHVVEDKGRVEIVWADGVVDVVA</sequence>
<accession>A0A0F0KTT1</accession>
<dbReference type="PANTHER" id="PTHR35339">
    <property type="entry name" value="LINALOOL DEHYDRATASE_ISOMERASE DOMAIN-CONTAINING PROTEIN"/>
    <property type="match status" value="1"/>
</dbReference>
<dbReference type="PATRIC" id="fig|582680.7.peg.1798"/>
<protein>
    <recommendedName>
        <fullName evidence="2">DUF2264 domain-containing protein</fullName>
    </recommendedName>
</protein>
<organism evidence="3 4">
    <name type="scientific">Microbacterium azadirachtae</name>
    <dbReference type="NCBI Taxonomy" id="582680"/>
    <lineage>
        <taxon>Bacteria</taxon>
        <taxon>Bacillati</taxon>
        <taxon>Actinomycetota</taxon>
        <taxon>Actinomycetes</taxon>
        <taxon>Micrococcales</taxon>
        <taxon>Microbacteriaceae</taxon>
        <taxon>Microbacterium</taxon>
    </lineage>
</organism>
<dbReference type="AlphaFoldDB" id="A0A0F0KTT1"/>
<feature type="region of interest" description="Disordered" evidence="1">
    <location>
        <begin position="1"/>
        <end position="30"/>
    </location>
</feature>
<evidence type="ECO:0000256" key="1">
    <source>
        <dbReference type="SAM" id="MobiDB-lite"/>
    </source>
</evidence>
<evidence type="ECO:0000259" key="2">
    <source>
        <dbReference type="Pfam" id="PF10022"/>
    </source>
</evidence>
<evidence type="ECO:0000313" key="3">
    <source>
        <dbReference type="EMBL" id="KJL24263.1"/>
    </source>
</evidence>
<reference evidence="3 4" key="1">
    <citation type="submission" date="2015-02" db="EMBL/GenBank/DDBJ databases">
        <title>Draft genome sequences of ten Microbacterium spp. with emphasis on heavy metal contaminated environments.</title>
        <authorList>
            <person name="Corretto E."/>
        </authorList>
    </citation>
    <scope>NUCLEOTIDE SEQUENCE [LARGE SCALE GENOMIC DNA]</scope>
    <source>
        <strain evidence="3 4">DSM 23848</strain>
    </source>
</reference>
<dbReference type="InterPro" id="IPR049349">
    <property type="entry name" value="DUF2264_N"/>
</dbReference>
<comment type="caution">
    <text evidence="3">The sequence shown here is derived from an EMBL/GenBank/DDBJ whole genome shotgun (WGS) entry which is preliminary data.</text>
</comment>
<name>A0A0F0KTT1_9MICO</name>
<dbReference type="Pfam" id="PF10022">
    <property type="entry name" value="DUF2264"/>
    <property type="match status" value="1"/>
</dbReference>
<evidence type="ECO:0000313" key="4">
    <source>
        <dbReference type="Proteomes" id="UP000033448"/>
    </source>
</evidence>
<proteinExistence type="predicted"/>
<dbReference type="PIRSF" id="PIRSF014753">
    <property type="entry name" value="UCP014753"/>
    <property type="match status" value="1"/>
</dbReference>
<feature type="compositionally biased region" description="Polar residues" evidence="1">
    <location>
        <begin position="1"/>
        <end position="10"/>
    </location>
</feature>
<keyword evidence="4" id="KW-1185">Reference proteome</keyword>
<dbReference type="InterPro" id="IPR016624">
    <property type="entry name" value="UCP014753"/>
</dbReference>
<feature type="domain" description="DUF2264" evidence="2">
    <location>
        <begin position="30"/>
        <end position="378"/>
    </location>
</feature>